<dbReference type="Pfam" id="PF20531">
    <property type="entry name" value="DUF6746"/>
    <property type="match status" value="1"/>
</dbReference>
<evidence type="ECO:0000313" key="3">
    <source>
        <dbReference type="Proteomes" id="UP001597380"/>
    </source>
</evidence>
<keyword evidence="3" id="KW-1185">Reference proteome</keyword>
<keyword evidence="1" id="KW-0732">Signal</keyword>
<gene>
    <name evidence="2" type="ORF">ACFSJ3_17995</name>
</gene>
<dbReference type="RefSeq" id="WP_345340020.1">
    <property type="nucleotide sequence ID" value="NZ_BAABLI010000013.1"/>
</dbReference>
<organism evidence="2 3">
    <name type="scientific">Corallincola platygyrae</name>
    <dbReference type="NCBI Taxonomy" id="1193278"/>
    <lineage>
        <taxon>Bacteria</taxon>
        <taxon>Pseudomonadati</taxon>
        <taxon>Pseudomonadota</taxon>
        <taxon>Gammaproteobacteria</taxon>
        <taxon>Alteromonadales</taxon>
        <taxon>Psychromonadaceae</taxon>
        <taxon>Corallincola</taxon>
    </lineage>
</organism>
<feature type="chain" id="PRO_5045419220" evidence="1">
    <location>
        <begin position="30"/>
        <end position="143"/>
    </location>
</feature>
<evidence type="ECO:0000256" key="1">
    <source>
        <dbReference type="SAM" id="SignalP"/>
    </source>
</evidence>
<protein>
    <submittedName>
        <fullName evidence="2">DUF6746 family protein</fullName>
    </submittedName>
</protein>
<evidence type="ECO:0000313" key="2">
    <source>
        <dbReference type="EMBL" id="MFD2097883.1"/>
    </source>
</evidence>
<dbReference type="Proteomes" id="UP001597380">
    <property type="component" value="Unassembled WGS sequence"/>
</dbReference>
<dbReference type="EMBL" id="JBHUHT010000030">
    <property type="protein sequence ID" value="MFD2097883.1"/>
    <property type="molecule type" value="Genomic_DNA"/>
</dbReference>
<name>A0ABW4XTT9_9GAMM</name>
<comment type="caution">
    <text evidence="2">The sequence shown here is derived from an EMBL/GenBank/DDBJ whole genome shotgun (WGS) entry which is preliminary data.</text>
</comment>
<feature type="signal peptide" evidence="1">
    <location>
        <begin position="1"/>
        <end position="29"/>
    </location>
</feature>
<reference evidence="3" key="1">
    <citation type="journal article" date="2019" name="Int. J. Syst. Evol. Microbiol.">
        <title>The Global Catalogue of Microorganisms (GCM) 10K type strain sequencing project: providing services to taxonomists for standard genome sequencing and annotation.</title>
        <authorList>
            <consortium name="The Broad Institute Genomics Platform"/>
            <consortium name="The Broad Institute Genome Sequencing Center for Infectious Disease"/>
            <person name="Wu L."/>
            <person name="Ma J."/>
        </authorList>
    </citation>
    <scope>NUCLEOTIDE SEQUENCE [LARGE SCALE GENOMIC DNA]</scope>
    <source>
        <strain evidence="3">CGMCC 1.10992</strain>
    </source>
</reference>
<accession>A0ABW4XTT9</accession>
<sequence>MAKAIRTLCTAFIFLVGLTGLLLTSQASASSDGDEKPIQHLKLEDVASMDSAQQIFEQKTAELQAMKQLDPAELQQIHIITYSLEKSVAYLADNTSGDEQRLAHEIAVVVEDIHLDSENNRQTETKKHLDRYFSLAQQMMAYF</sequence>
<dbReference type="InterPro" id="IPR046634">
    <property type="entry name" value="DUF6746"/>
</dbReference>
<proteinExistence type="predicted"/>